<accession>A0AA39Y4F2</accession>
<dbReference type="InterPro" id="IPR050300">
    <property type="entry name" value="GDXG_lipolytic_enzyme"/>
</dbReference>
<organism evidence="3 4">
    <name type="scientific">Lasiodiplodia hormozganensis</name>
    <dbReference type="NCBI Taxonomy" id="869390"/>
    <lineage>
        <taxon>Eukaryota</taxon>
        <taxon>Fungi</taxon>
        <taxon>Dikarya</taxon>
        <taxon>Ascomycota</taxon>
        <taxon>Pezizomycotina</taxon>
        <taxon>Dothideomycetes</taxon>
        <taxon>Dothideomycetes incertae sedis</taxon>
        <taxon>Botryosphaeriales</taxon>
        <taxon>Botryosphaeriaceae</taxon>
        <taxon>Lasiodiplodia</taxon>
    </lineage>
</organism>
<dbReference type="Proteomes" id="UP001175001">
    <property type="component" value="Unassembled WGS sequence"/>
</dbReference>
<dbReference type="InterPro" id="IPR029058">
    <property type="entry name" value="AB_hydrolase_fold"/>
</dbReference>
<dbReference type="SUPFAM" id="SSF53474">
    <property type="entry name" value="alpha/beta-Hydrolases"/>
    <property type="match status" value="1"/>
</dbReference>
<feature type="domain" description="Alpha/beta hydrolase fold-3" evidence="2">
    <location>
        <begin position="94"/>
        <end position="213"/>
    </location>
</feature>
<dbReference type="AlphaFoldDB" id="A0AA39Y4F2"/>
<protein>
    <submittedName>
        <fullName evidence="3">Carboxylesterase NlhH</fullName>
    </submittedName>
</protein>
<name>A0AA39Y4F2_9PEZI</name>
<dbReference type="PANTHER" id="PTHR48081">
    <property type="entry name" value="AB HYDROLASE SUPERFAMILY PROTEIN C4A8.06C"/>
    <property type="match status" value="1"/>
</dbReference>
<keyword evidence="1" id="KW-0378">Hydrolase</keyword>
<feature type="non-terminal residue" evidence="3">
    <location>
        <position position="226"/>
    </location>
</feature>
<dbReference type="InterPro" id="IPR013094">
    <property type="entry name" value="AB_hydrolase_3"/>
</dbReference>
<proteinExistence type="predicted"/>
<evidence type="ECO:0000313" key="4">
    <source>
        <dbReference type="Proteomes" id="UP001175001"/>
    </source>
</evidence>
<dbReference type="EMBL" id="JAUJDW010000062">
    <property type="protein sequence ID" value="KAK0644876.1"/>
    <property type="molecule type" value="Genomic_DNA"/>
</dbReference>
<gene>
    <name evidence="3" type="primary">nlhH_3</name>
    <name evidence="3" type="ORF">DIS24_g8419</name>
</gene>
<dbReference type="Pfam" id="PF07859">
    <property type="entry name" value="Abhydrolase_3"/>
    <property type="match status" value="1"/>
</dbReference>
<evidence type="ECO:0000313" key="3">
    <source>
        <dbReference type="EMBL" id="KAK0644876.1"/>
    </source>
</evidence>
<dbReference type="Gene3D" id="3.40.50.1820">
    <property type="entry name" value="alpha/beta hydrolase"/>
    <property type="match status" value="1"/>
</dbReference>
<comment type="caution">
    <text evidence="3">The sequence shown here is derived from an EMBL/GenBank/DDBJ whole genome shotgun (WGS) entry which is preliminary data.</text>
</comment>
<dbReference type="GO" id="GO:0016787">
    <property type="term" value="F:hydrolase activity"/>
    <property type="evidence" value="ECO:0007669"/>
    <property type="project" value="UniProtKB-KW"/>
</dbReference>
<dbReference type="PANTHER" id="PTHR48081:SF8">
    <property type="entry name" value="ALPHA_BETA HYDROLASE FOLD-3 DOMAIN-CONTAINING PROTEIN-RELATED"/>
    <property type="match status" value="1"/>
</dbReference>
<reference evidence="3" key="1">
    <citation type="submission" date="2023-06" db="EMBL/GenBank/DDBJ databases">
        <title>Multi-omics analyses reveal the molecular pathogenesis toolkit of Lasiodiplodia hormozganensis, a cross-kingdom pathogen.</title>
        <authorList>
            <person name="Felix C."/>
            <person name="Meneses R."/>
            <person name="Goncalves M.F.M."/>
            <person name="Tilleman L."/>
            <person name="Duarte A.S."/>
            <person name="Jorrin-Novo J.V."/>
            <person name="Van De Peer Y."/>
            <person name="Deforce D."/>
            <person name="Van Nieuwerburgh F."/>
            <person name="Esteves A.C."/>
            <person name="Alves A."/>
        </authorList>
    </citation>
    <scope>NUCLEOTIDE SEQUENCE</scope>
    <source>
        <strain evidence="3">CBS 339.90</strain>
    </source>
</reference>
<evidence type="ECO:0000259" key="2">
    <source>
        <dbReference type="Pfam" id="PF07859"/>
    </source>
</evidence>
<evidence type="ECO:0000256" key="1">
    <source>
        <dbReference type="ARBA" id="ARBA00022801"/>
    </source>
</evidence>
<sequence>MPRPPYDAEIQSLLPPTFPAALFPSTLADIPQQRHLMDAMTAPARDAILADPALTHTERTIPGPRGPITLSILEPTTTSSPSSTSDQPLLRPCILHIHGGGVTSGTRFAALNLVAPWVKAGSGAVAVAVEYRMPPEHPHPAPVEDCYAALAWVNAWATSLGVDPARVMIEGQSAGGGIAAATALMARDRGGPAVCAQLLGVPMLDWRNGSVSARQFRTGGTWCGVA</sequence>
<keyword evidence="4" id="KW-1185">Reference proteome</keyword>